<evidence type="ECO:0000313" key="2">
    <source>
        <dbReference type="Proteomes" id="UP000430508"/>
    </source>
</evidence>
<dbReference type="EMBL" id="CP046996">
    <property type="protein sequence ID" value="QGZ99189.1"/>
    <property type="molecule type" value="Genomic_DNA"/>
</dbReference>
<proteinExistence type="predicted"/>
<sequence length="88" mass="9836">MEKHFGVCLKRAFPTGFGQVEFEVCFGVDLSTLPTGTMATWSMRYPARILLMLTILTEFPVFYGHLNTPRSISFLDSWGGTKSIIRGG</sequence>
<dbReference type="Proteomes" id="UP000430508">
    <property type="component" value="Chromosome"/>
</dbReference>
<evidence type="ECO:0000313" key="1">
    <source>
        <dbReference type="EMBL" id="QGZ99189.1"/>
    </source>
</evidence>
<dbReference type="AlphaFoldDB" id="A0A857DD82"/>
<gene>
    <name evidence="1" type="ORF">GQ588_00140</name>
</gene>
<name>A0A857DD82_9FIRM</name>
<accession>A0A857DD82</accession>
<protein>
    <submittedName>
        <fullName evidence="1">Uncharacterized protein</fullName>
    </submittedName>
</protein>
<organism evidence="1 2">
    <name type="scientific">Dehalobacter restrictus</name>
    <dbReference type="NCBI Taxonomy" id="55583"/>
    <lineage>
        <taxon>Bacteria</taxon>
        <taxon>Bacillati</taxon>
        <taxon>Bacillota</taxon>
        <taxon>Clostridia</taxon>
        <taxon>Eubacteriales</taxon>
        <taxon>Desulfitobacteriaceae</taxon>
        <taxon>Dehalobacter</taxon>
    </lineage>
</organism>
<reference evidence="1 2" key="1">
    <citation type="submission" date="2019-12" db="EMBL/GenBank/DDBJ databases">
        <title>Sequence classification of anaerobic respiratory reductive dehalogenases: First we see many, then we see few.</title>
        <authorList>
            <person name="Molenda O."/>
            <person name="Puentes Jacome L.A."/>
            <person name="Cao X."/>
            <person name="Nesbo C.L."/>
            <person name="Tang S."/>
            <person name="Morson N."/>
            <person name="Patron J."/>
            <person name="Lomheim L."/>
            <person name="Wishart D.S."/>
            <person name="Edwards E.A."/>
        </authorList>
    </citation>
    <scope>NUCLEOTIDE SEQUENCE [LARGE SCALE GENOMIC DNA]</scope>
    <source>
        <strain evidence="1 2">12DCA</strain>
    </source>
</reference>